<dbReference type="CDD" id="cd00170">
    <property type="entry name" value="SEC14"/>
    <property type="match status" value="1"/>
</dbReference>
<organism evidence="2 3">
    <name type="scientific">Pyrocoelia pectoralis</name>
    <dbReference type="NCBI Taxonomy" id="417401"/>
    <lineage>
        <taxon>Eukaryota</taxon>
        <taxon>Metazoa</taxon>
        <taxon>Ecdysozoa</taxon>
        <taxon>Arthropoda</taxon>
        <taxon>Hexapoda</taxon>
        <taxon>Insecta</taxon>
        <taxon>Pterygota</taxon>
        <taxon>Neoptera</taxon>
        <taxon>Endopterygota</taxon>
        <taxon>Coleoptera</taxon>
        <taxon>Polyphaga</taxon>
        <taxon>Elateriformia</taxon>
        <taxon>Elateroidea</taxon>
        <taxon>Lampyridae</taxon>
        <taxon>Lampyrinae</taxon>
        <taxon>Pyrocoelia</taxon>
    </lineage>
</organism>
<comment type="caution">
    <text evidence="2">The sequence shown here is derived from an EMBL/GenBank/DDBJ whole genome shotgun (WGS) entry which is preliminary data.</text>
</comment>
<dbReference type="AlphaFoldDB" id="A0AAN7UVF1"/>
<protein>
    <recommendedName>
        <fullName evidence="1">CRAL-TRIO domain-containing protein</fullName>
    </recommendedName>
</protein>
<dbReference type="PANTHER" id="PTHR10174:SF222">
    <property type="entry name" value="GH10083P-RELATED"/>
    <property type="match status" value="1"/>
</dbReference>
<gene>
    <name evidence="2" type="ORF">RI129_013065</name>
</gene>
<dbReference type="GO" id="GO:1902936">
    <property type="term" value="F:phosphatidylinositol bisphosphate binding"/>
    <property type="evidence" value="ECO:0007669"/>
    <property type="project" value="TreeGrafter"/>
</dbReference>
<dbReference type="InterPro" id="IPR036273">
    <property type="entry name" value="CRAL/TRIO_N_dom_sf"/>
</dbReference>
<dbReference type="GO" id="GO:0016020">
    <property type="term" value="C:membrane"/>
    <property type="evidence" value="ECO:0007669"/>
    <property type="project" value="TreeGrafter"/>
</dbReference>
<evidence type="ECO:0000313" key="3">
    <source>
        <dbReference type="Proteomes" id="UP001329430"/>
    </source>
</evidence>
<dbReference type="InterPro" id="IPR036865">
    <property type="entry name" value="CRAL-TRIO_dom_sf"/>
</dbReference>
<sequence length="304" mass="35318">MSNIVVLEVLEGSRLKILQLYGRTTETVTYDIEKIKDWLRKQPHIPEIPDDELIERFMVTSKFHIEAVKLKLDAYFSARTLIPELYGQDPTGERAQSVTDALYLVPLPRTAELKRILCFKLRDWSVEKFDIIDILGYLMNIIEVRVREDCCISDIYIYDLQGISMGHVVKITPQLLKKMNYLMENLYKVSVDGIHIINAPTFIESVLSMFSKYFKEKIISRVKTHKTLESLHLAVPKCYLPTEFGGTQQSLAEYQEIWKMKLIQVKPLLDHLKTLKVNELLRPVKLPENDFLGVNGNFRQLDVD</sequence>
<accession>A0AAN7UVF1</accession>
<reference evidence="2 3" key="1">
    <citation type="journal article" date="2024" name="Insects">
        <title>An Improved Chromosome-Level Genome Assembly of the Firefly Pyrocoelia pectoralis.</title>
        <authorList>
            <person name="Fu X."/>
            <person name="Meyer-Rochow V.B."/>
            <person name="Ballantyne L."/>
            <person name="Zhu X."/>
        </authorList>
    </citation>
    <scope>NUCLEOTIDE SEQUENCE [LARGE SCALE GENOMIC DNA]</scope>
    <source>
        <strain evidence="2">XCY_ONT2</strain>
    </source>
</reference>
<dbReference type="InterPro" id="IPR001251">
    <property type="entry name" value="CRAL-TRIO_dom"/>
</dbReference>
<dbReference type="PROSITE" id="PS50191">
    <property type="entry name" value="CRAL_TRIO"/>
    <property type="match status" value="1"/>
</dbReference>
<dbReference type="SMART" id="SM00516">
    <property type="entry name" value="SEC14"/>
    <property type="match status" value="1"/>
</dbReference>
<dbReference type="Pfam" id="PF00650">
    <property type="entry name" value="CRAL_TRIO"/>
    <property type="match status" value="1"/>
</dbReference>
<proteinExistence type="predicted"/>
<dbReference type="PRINTS" id="PR00180">
    <property type="entry name" value="CRETINALDHBP"/>
</dbReference>
<dbReference type="Gene3D" id="3.40.525.10">
    <property type="entry name" value="CRAL-TRIO lipid binding domain"/>
    <property type="match status" value="1"/>
</dbReference>
<dbReference type="SUPFAM" id="SSF52087">
    <property type="entry name" value="CRAL/TRIO domain"/>
    <property type="match status" value="1"/>
</dbReference>
<keyword evidence="3" id="KW-1185">Reference proteome</keyword>
<dbReference type="Proteomes" id="UP001329430">
    <property type="component" value="Chromosome 10"/>
</dbReference>
<feature type="domain" description="CRAL-TRIO" evidence="1">
    <location>
        <begin position="157"/>
        <end position="252"/>
    </location>
</feature>
<name>A0AAN7UVF1_9COLE</name>
<dbReference type="SUPFAM" id="SSF46938">
    <property type="entry name" value="CRAL/TRIO N-terminal domain"/>
    <property type="match status" value="1"/>
</dbReference>
<dbReference type="EMBL" id="JAVRBK010000010">
    <property type="protein sequence ID" value="KAK5638770.1"/>
    <property type="molecule type" value="Genomic_DNA"/>
</dbReference>
<evidence type="ECO:0000259" key="1">
    <source>
        <dbReference type="PROSITE" id="PS50191"/>
    </source>
</evidence>
<dbReference type="PANTHER" id="PTHR10174">
    <property type="entry name" value="ALPHA-TOCOPHEROL TRANSFER PROTEIN-RELATED"/>
    <property type="match status" value="1"/>
</dbReference>
<evidence type="ECO:0000313" key="2">
    <source>
        <dbReference type="EMBL" id="KAK5638770.1"/>
    </source>
</evidence>